<reference evidence="3" key="1">
    <citation type="submission" date="2022-11" db="UniProtKB">
        <authorList>
            <consortium name="WormBaseParasite"/>
        </authorList>
    </citation>
    <scope>IDENTIFICATION</scope>
</reference>
<sequence>MDNLPCEPFRLDYSRCIGKNQETKQLKKAASEGRLGVNIGNSLSNEQFNKLMNKYPQPGRKFHGIHPLQPEPLGLKKNRRNKTANV</sequence>
<dbReference type="WBParaSite" id="ACRNAN_scaffold1584.g22492.t1">
    <property type="protein sequence ID" value="ACRNAN_scaffold1584.g22492.t1"/>
    <property type="gene ID" value="ACRNAN_scaffold1584.g22492"/>
</dbReference>
<protein>
    <submittedName>
        <fullName evidence="3">Uncharacterized protein</fullName>
    </submittedName>
</protein>
<keyword evidence="2" id="KW-1185">Reference proteome</keyword>
<evidence type="ECO:0000313" key="2">
    <source>
        <dbReference type="Proteomes" id="UP000887540"/>
    </source>
</evidence>
<accession>A0A914CYX0</accession>
<evidence type="ECO:0000313" key="3">
    <source>
        <dbReference type="WBParaSite" id="ACRNAN_scaffold1584.g22492.t1"/>
    </source>
</evidence>
<proteinExistence type="predicted"/>
<feature type="compositionally biased region" description="Basic residues" evidence="1">
    <location>
        <begin position="76"/>
        <end position="86"/>
    </location>
</feature>
<evidence type="ECO:0000256" key="1">
    <source>
        <dbReference type="SAM" id="MobiDB-lite"/>
    </source>
</evidence>
<dbReference type="AlphaFoldDB" id="A0A914CYX0"/>
<name>A0A914CYX0_9BILA</name>
<organism evidence="2 3">
    <name type="scientific">Acrobeloides nanus</name>
    <dbReference type="NCBI Taxonomy" id="290746"/>
    <lineage>
        <taxon>Eukaryota</taxon>
        <taxon>Metazoa</taxon>
        <taxon>Ecdysozoa</taxon>
        <taxon>Nematoda</taxon>
        <taxon>Chromadorea</taxon>
        <taxon>Rhabditida</taxon>
        <taxon>Tylenchina</taxon>
        <taxon>Cephalobomorpha</taxon>
        <taxon>Cephaloboidea</taxon>
        <taxon>Cephalobidae</taxon>
        <taxon>Acrobeloides</taxon>
    </lineage>
</organism>
<feature type="region of interest" description="Disordered" evidence="1">
    <location>
        <begin position="58"/>
        <end position="86"/>
    </location>
</feature>
<dbReference type="Proteomes" id="UP000887540">
    <property type="component" value="Unplaced"/>
</dbReference>